<evidence type="ECO:0000256" key="6">
    <source>
        <dbReference type="ARBA" id="ARBA00023136"/>
    </source>
</evidence>
<evidence type="ECO:0000313" key="11">
    <source>
        <dbReference type="Proteomes" id="UP000197535"/>
    </source>
</evidence>
<evidence type="ECO:0000256" key="7">
    <source>
        <dbReference type="SAM" id="MobiDB-lite"/>
    </source>
</evidence>
<feature type="transmembrane region" description="Helical" evidence="8">
    <location>
        <begin position="53"/>
        <end position="75"/>
    </location>
</feature>
<evidence type="ECO:0000313" key="10">
    <source>
        <dbReference type="EMBL" id="OWW18456.1"/>
    </source>
</evidence>
<feature type="compositionally biased region" description="Polar residues" evidence="7">
    <location>
        <begin position="11"/>
        <end position="21"/>
    </location>
</feature>
<keyword evidence="3 8" id="KW-0812">Transmembrane</keyword>
<evidence type="ECO:0000256" key="2">
    <source>
        <dbReference type="ARBA" id="ARBA00022475"/>
    </source>
</evidence>
<feature type="region of interest" description="Disordered" evidence="7">
    <location>
        <begin position="1"/>
        <end position="23"/>
    </location>
</feature>
<reference evidence="10 11" key="1">
    <citation type="submission" date="2016-02" db="EMBL/GenBank/DDBJ databases">
        <authorList>
            <person name="Wen L."/>
            <person name="He K."/>
            <person name="Yang H."/>
        </authorList>
    </citation>
    <scope>NUCLEOTIDE SEQUENCE [LARGE SCALE GENOMIC DNA]</scope>
    <source>
        <strain evidence="10 11">TSA40</strain>
    </source>
</reference>
<proteinExistence type="predicted"/>
<feature type="transmembrane region" description="Helical" evidence="8">
    <location>
        <begin position="96"/>
        <end position="115"/>
    </location>
</feature>
<dbReference type="InterPro" id="IPR000326">
    <property type="entry name" value="PAP2/HPO"/>
</dbReference>
<evidence type="ECO:0000256" key="8">
    <source>
        <dbReference type="SAM" id="Phobius"/>
    </source>
</evidence>
<accession>A0A254T731</accession>
<evidence type="ECO:0000256" key="3">
    <source>
        <dbReference type="ARBA" id="ARBA00022692"/>
    </source>
</evidence>
<dbReference type="Gene3D" id="1.20.144.10">
    <property type="entry name" value="Phosphatidic acid phosphatase type 2/haloperoxidase"/>
    <property type="match status" value="1"/>
</dbReference>
<dbReference type="SMART" id="SM00014">
    <property type="entry name" value="acidPPc"/>
    <property type="match status" value="1"/>
</dbReference>
<dbReference type="EMBL" id="LSTO01000005">
    <property type="protein sequence ID" value="OWW18456.1"/>
    <property type="molecule type" value="Genomic_DNA"/>
</dbReference>
<keyword evidence="2" id="KW-1003">Cell membrane</keyword>
<evidence type="ECO:0000259" key="9">
    <source>
        <dbReference type="SMART" id="SM00014"/>
    </source>
</evidence>
<feature type="domain" description="Phosphatidic acid phosphatase type 2/haloperoxidase" evidence="9">
    <location>
        <begin position="128"/>
        <end position="235"/>
    </location>
</feature>
<organism evidence="10 11">
    <name type="scientific">Noviherbaspirillum denitrificans</name>
    <dbReference type="NCBI Taxonomy" id="1968433"/>
    <lineage>
        <taxon>Bacteria</taxon>
        <taxon>Pseudomonadati</taxon>
        <taxon>Pseudomonadota</taxon>
        <taxon>Betaproteobacteria</taxon>
        <taxon>Burkholderiales</taxon>
        <taxon>Oxalobacteraceae</taxon>
        <taxon>Noviherbaspirillum</taxon>
    </lineage>
</organism>
<dbReference type="InterPro" id="IPR036938">
    <property type="entry name" value="PAP2/HPO_sf"/>
</dbReference>
<keyword evidence="5 8" id="KW-1133">Transmembrane helix</keyword>
<dbReference type="SUPFAM" id="SSF48317">
    <property type="entry name" value="Acid phosphatase/Vanadium-dependent haloperoxidase"/>
    <property type="match status" value="1"/>
</dbReference>
<evidence type="ECO:0000256" key="1">
    <source>
        <dbReference type="ARBA" id="ARBA00004651"/>
    </source>
</evidence>
<protein>
    <recommendedName>
        <fullName evidence="9">Phosphatidic acid phosphatase type 2/haloperoxidase domain-containing protein</fullName>
    </recommendedName>
</protein>
<dbReference type="GO" id="GO:0016787">
    <property type="term" value="F:hydrolase activity"/>
    <property type="evidence" value="ECO:0007669"/>
    <property type="project" value="UniProtKB-KW"/>
</dbReference>
<dbReference type="GO" id="GO:0005886">
    <property type="term" value="C:plasma membrane"/>
    <property type="evidence" value="ECO:0007669"/>
    <property type="project" value="UniProtKB-SubCell"/>
</dbReference>
<dbReference type="PANTHER" id="PTHR14969">
    <property type="entry name" value="SPHINGOSINE-1-PHOSPHATE PHOSPHOHYDROLASE"/>
    <property type="match status" value="1"/>
</dbReference>
<gene>
    <name evidence="10" type="ORF">AYR66_00435</name>
</gene>
<dbReference type="Pfam" id="PF01569">
    <property type="entry name" value="PAP2"/>
    <property type="match status" value="1"/>
</dbReference>
<keyword evidence="6 8" id="KW-0472">Membrane</keyword>
<dbReference type="PANTHER" id="PTHR14969:SF62">
    <property type="entry name" value="DECAPRENYLPHOSPHORYL-5-PHOSPHORIBOSE PHOSPHATASE RV3807C-RELATED"/>
    <property type="match status" value="1"/>
</dbReference>
<comment type="caution">
    <text evidence="10">The sequence shown here is derived from an EMBL/GenBank/DDBJ whole genome shotgun (WGS) entry which is preliminary data.</text>
</comment>
<feature type="transmembrane region" description="Helical" evidence="8">
    <location>
        <begin position="127"/>
        <end position="146"/>
    </location>
</feature>
<keyword evidence="4" id="KW-0378">Hydrolase</keyword>
<name>A0A254T731_9BURK</name>
<evidence type="ECO:0000256" key="5">
    <source>
        <dbReference type="ARBA" id="ARBA00022989"/>
    </source>
</evidence>
<sequence length="268" mass="28697">MPINTLAATGETGSSQQQRSFPSGVFSPSYGTLVLDDFVHVIRSPSQWTDEEWRHAGIAAASVVAVGALLDRRAYDRSVRMRARENEQRAKNFERIGTNGTVLTVLGGFYIAGRMGNAESMYVAQDGLASSLIASAVITPALKLIVGRKRPRENEGTLTLSPFSDKNSSFPSGHTTQAFVLASTIASHYDELWVKSLVYGLATMTGVARAYHGAHFTSDVVAGALVGTYVGKSVAAYNSARRTNVNSTFSIMPTITSGTFGIAMQVSF</sequence>
<dbReference type="AlphaFoldDB" id="A0A254T731"/>
<dbReference type="Proteomes" id="UP000197535">
    <property type="component" value="Unassembled WGS sequence"/>
</dbReference>
<comment type="subcellular location">
    <subcellularLocation>
        <location evidence="1">Cell membrane</location>
        <topology evidence="1">Multi-pass membrane protein</topology>
    </subcellularLocation>
</comment>
<keyword evidence="11" id="KW-1185">Reference proteome</keyword>
<evidence type="ECO:0000256" key="4">
    <source>
        <dbReference type="ARBA" id="ARBA00022801"/>
    </source>
</evidence>